<dbReference type="InterPro" id="IPR036097">
    <property type="entry name" value="HisK_dim/P_sf"/>
</dbReference>
<evidence type="ECO:0000256" key="13">
    <source>
        <dbReference type="ARBA" id="ARBA00022989"/>
    </source>
</evidence>
<feature type="domain" description="Histidine kinase" evidence="19">
    <location>
        <begin position="385"/>
        <end position="592"/>
    </location>
</feature>
<dbReference type="GO" id="GO:0005524">
    <property type="term" value="F:ATP binding"/>
    <property type="evidence" value="ECO:0007669"/>
    <property type="project" value="UniProtKB-KW"/>
</dbReference>
<dbReference type="CDD" id="cd00082">
    <property type="entry name" value="HisKA"/>
    <property type="match status" value="1"/>
</dbReference>
<dbReference type="PROSITE" id="PS50109">
    <property type="entry name" value="HIS_KIN"/>
    <property type="match status" value="1"/>
</dbReference>
<dbReference type="RefSeq" id="WP_338669713.1">
    <property type="nucleotide sequence ID" value="NZ_CP146609.1"/>
</dbReference>
<feature type="transmembrane region" description="Helical" evidence="18">
    <location>
        <begin position="217"/>
        <end position="239"/>
    </location>
</feature>
<dbReference type="InterPro" id="IPR013656">
    <property type="entry name" value="PAS_4"/>
</dbReference>
<dbReference type="InterPro" id="IPR003594">
    <property type="entry name" value="HATPase_dom"/>
</dbReference>
<dbReference type="SUPFAM" id="SSF55874">
    <property type="entry name" value="ATPase domain of HSP90 chaperone/DNA topoisomerase II/histidine kinase"/>
    <property type="match status" value="1"/>
</dbReference>
<keyword evidence="4" id="KW-1003">Cell membrane</keyword>
<comment type="subcellular location">
    <subcellularLocation>
        <location evidence="2">Cell inner membrane</location>
        <topology evidence="2">Multi-pass membrane protein</topology>
    </subcellularLocation>
</comment>
<evidence type="ECO:0000256" key="14">
    <source>
        <dbReference type="ARBA" id="ARBA00023012"/>
    </source>
</evidence>
<keyword evidence="5" id="KW-0997">Cell inner membrane</keyword>
<comment type="catalytic activity">
    <reaction evidence="1">
        <text>ATP + protein L-histidine = ADP + protein N-phospho-L-histidine.</text>
        <dbReference type="EC" id="2.7.13.3"/>
    </reaction>
</comment>
<evidence type="ECO:0000256" key="5">
    <source>
        <dbReference type="ARBA" id="ARBA00022519"/>
    </source>
</evidence>
<evidence type="ECO:0000256" key="8">
    <source>
        <dbReference type="ARBA" id="ARBA00022692"/>
    </source>
</evidence>
<keyword evidence="7" id="KW-0808">Transferase</keyword>
<gene>
    <name evidence="20" type="ORF">V8V93_07330</name>
</gene>
<accession>A0ABZ2J349</accession>
<evidence type="ECO:0000313" key="20">
    <source>
        <dbReference type="EMBL" id="WWX24017.1"/>
    </source>
</evidence>
<evidence type="ECO:0000256" key="4">
    <source>
        <dbReference type="ARBA" id="ARBA00022475"/>
    </source>
</evidence>
<dbReference type="InterPro" id="IPR029151">
    <property type="entry name" value="Sensor-like_sf"/>
</dbReference>
<evidence type="ECO:0000313" key="21">
    <source>
        <dbReference type="Proteomes" id="UP001385389"/>
    </source>
</evidence>
<dbReference type="PANTHER" id="PTHR43065">
    <property type="entry name" value="SENSOR HISTIDINE KINASE"/>
    <property type="match status" value="1"/>
</dbReference>
<keyword evidence="12 20" id="KW-0067">ATP-binding</keyword>
<dbReference type="InterPro" id="IPR004358">
    <property type="entry name" value="Sig_transdc_His_kin-like_C"/>
</dbReference>
<evidence type="ECO:0000256" key="12">
    <source>
        <dbReference type="ARBA" id="ARBA00022840"/>
    </source>
</evidence>
<name>A0ABZ2J349_9BACT</name>
<dbReference type="SUPFAM" id="SSF55785">
    <property type="entry name" value="PYP-like sensor domain (PAS domain)"/>
    <property type="match status" value="1"/>
</dbReference>
<sequence>MPLNKKLLGSSASVWMILGMAVIMTLVVVGLAVFNYNREVRYMEKVLGEKGEALIRSFEAGARAGMMGSYGAQDRLQALIDATAELPDIRFILLTDRNGRIIAHSDSAKIGDVFLGPDRIKALAPDKEAHWVIVKDGAGAGSFVVYKEFVAQGRGGYGRMREMMGRMMAPPSQGRAGDPHRGMMGGGGSGKSLERPLIFIGLDIEPFVEARRADIRVMVMTSAVLLLVGLGCMISLFWVQAYHKSRRQLKDSQIVASEIVAHLPVGLVVAGPDGVVTHINGDAVSLLDAGADEALNRPVDELLPPAIVELASVSAETGHPVTRELLVTVRGREFPANVGVAPVVSDDGFSLGTIFILSDLTEIHRLQADAKQREKMAAIGNLAAGIAHEVRNPLSSIKGYATYFAGLFEEGSENRKAATVMIAETERLNRVISELLDLSRPSEIKPREADMAVVLDTVSRLLRQDAADRNVAVSIDIEPGLSSVELDPDRMVQALLNIGINGIQAMEAGGRLVLRAQRSGPDLVIEVQDTGQGIAEENLATVFDPYFTTKSQGTGLGLAVVRKIVEEHGGSVAVASAAGKGTTFTLSIPQPA</sequence>
<organism evidence="20 21">
    <name type="scientific">Pseudodesulfovibrio methanolicus</name>
    <dbReference type="NCBI Taxonomy" id="3126690"/>
    <lineage>
        <taxon>Bacteria</taxon>
        <taxon>Pseudomonadati</taxon>
        <taxon>Thermodesulfobacteriota</taxon>
        <taxon>Desulfovibrionia</taxon>
        <taxon>Desulfovibrionales</taxon>
        <taxon>Desulfovibrionaceae</taxon>
    </lineage>
</organism>
<dbReference type="Gene3D" id="1.10.287.130">
    <property type="match status" value="1"/>
</dbReference>
<evidence type="ECO:0000256" key="7">
    <source>
        <dbReference type="ARBA" id="ARBA00022679"/>
    </source>
</evidence>
<dbReference type="Pfam" id="PF02518">
    <property type="entry name" value="HATPase_c"/>
    <property type="match status" value="1"/>
</dbReference>
<evidence type="ECO:0000256" key="16">
    <source>
        <dbReference type="ARBA" id="ARBA00023136"/>
    </source>
</evidence>
<keyword evidence="13 18" id="KW-1133">Transmembrane helix</keyword>
<proteinExistence type="predicted"/>
<dbReference type="SMART" id="SM00388">
    <property type="entry name" value="HisKA"/>
    <property type="match status" value="1"/>
</dbReference>
<dbReference type="CDD" id="cd00130">
    <property type="entry name" value="PAS"/>
    <property type="match status" value="1"/>
</dbReference>
<dbReference type="Pfam" id="PF00512">
    <property type="entry name" value="HisKA"/>
    <property type="match status" value="1"/>
</dbReference>
<dbReference type="InterPro" id="IPR035965">
    <property type="entry name" value="PAS-like_dom_sf"/>
</dbReference>
<dbReference type="InterPro" id="IPR005467">
    <property type="entry name" value="His_kinase_dom"/>
</dbReference>
<dbReference type="Pfam" id="PF17203">
    <property type="entry name" value="sCache_3_2"/>
    <property type="match status" value="1"/>
</dbReference>
<dbReference type="InterPro" id="IPR033463">
    <property type="entry name" value="sCache_3"/>
</dbReference>
<evidence type="ECO:0000259" key="19">
    <source>
        <dbReference type="PROSITE" id="PS50109"/>
    </source>
</evidence>
<evidence type="ECO:0000256" key="17">
    <source>
        <dbReference type="ARBA" id="ARBA00044982"/>
    </source>
</evidence>
<dbReference type="SMART" id="SM00387">
    <property type="entry name" value="HATPase_c"/>
    <property type="match status" value="1"/>
</dbReference>
<feature type="transmembrane region" description="Helical" evidence="18">
    <location>
        <begin position="12"/>
        <end position="34"/>
    </location>
</feature>
<dbReference type="InterPro" id="IPR003661">
    <property type="entry name" value="HisK_dim/P_dom"/>
</dbReference>
<evidence type="ECO:0000256" key="2">
    <source>
        <dbReference type="ARBA" id="ARBA00004429"/>
    </source>
</evidence>
<dbReference type="InterPro" id="IPR000014">
    <property type="entry name" value="PAS"/>
</dbReference>
<evidence type="ECO:0000256" key="10">
    <source>
        <dbReference type="ARBA" id="ARBA00022777"/>
    </source>
</evidence>
<protein>
    <recommendedName>
        <fullName evidence="17">Sensor histidine kinase ZraS</fullName>
        <ecNumber evidence="3">2.7.13.3</ecNumber>
    </recommendedName>
</protein>
<dbReference type="SUPFAM" id="SSF103190">
    <property type="entry name" value="Sensory domain-like"/>
    <property type="match status" value="1"/>
</dbReference>
<evidence type="ECO:0000256" key="9">
    <source>
        <dbReference type="ARBA" id="ARBA00022741"/>
    </source>
</evidence>
<evidence type="ECO:0000256" key="3">
    <source>
        <dbReference type="ARBA" id="ARBA00012438"/>
    </source>
</evidence>
<reference evidence="20 21" key="1">
    <citation type="submission" date="2024-03" db="EMBL/GenBank/DDBJ databases">
        <title>Phenotype and Genome Characterization of a Sulfate-Reducing Bacterium Pseudodesulfovibrio sp. strain 5S69, isolated from Petroleum Reservoir in Tatarstan (Russia).</title>
        <authorList>
            <person name="Bidzhieva S.K."/>
            <person name="Kadnikov V."/>
            <person name="Tourova T.P."/>
            <person name="Samigullina S.R."/>
            <person name="Sokolova D.S."/>
            <person name="Poltaraus A.B."/>
            <person name="Avtukh A.N."/>
            <person name="Tereshina V.M."/>
            <person name="Mardanov A.V."/>
            <person name="Nazina T.N."/>
        </authorList>
    </citation>
    <scope>NUCLEOTIDE SEQUENCE [LARGE SCALE GENOMIC DNA]</scope>
    <source>
        <strain evidence="20 21">5S69</strain>
    </source>
</reference>
<evidence type="ECO:0000256" key="18">
    <source>
        <dbReference type="SAM" id="Phobius"/>
    </source>
</evidence>
<dbReference type="Proteomes" id="UP001385389">
    <property type="component" value="Chromosome"/>
</dbReference>
<dbReference type="Pfam" id="PF08448">
    <property type="entry name" value="PAS_4"/>
    <property type="match status" value="1"/>
</dbReference>
<keyword evidence="15" id="KW-0346">Stress response</keyword>
<keyword evidence="8 18" id="KW-0812">Transmembrane</keyword>
<dbReference type="InterPro" id="IPR036890">
    <property type="entry name" value="HATPase_C_sf"/>
</dbReference>
<keyword evidence="6" id="KW-0597">Phosphoprotein</keyword>
<keyword evidence="11" id="KW-0862">Zinc</keyword>
<keyword evidence="14" id="KW-0902">Two-component regulatory system</keyword>
<keyword evidence="9" id="KW-0547">Nucleotide-binding</keyword>
<evidence type="ECO:0000256" key="6">
    <source>
        <dbReference type="ARBA" id="ARBA00022553"/>
    </source>
</evidence>
<evidence type="ECO:0000256" key="15">
    <source>
        <dbReference type="ARBA" id="ARBA00023016"/>
    </source>
</evidence>
<keyword evidence="21" id="KW-1185">Reference proteome</keyword>
<dbReference type="SUPFAM" id="SSF47384">
    <property type="entry name" value="Homodimeric domain of signal transducing histidine kinase"/>
    <property type="match status" value="1"/>
</dbReference>
<keyword evidence="10" id="KW-0418">Kinase</keyword>
<keyword evidence="16 18" id="KW-0472">Membrane</keyword>
<dbReference type="PANTHER" id="PTHR43065:SF54">
    <property type="entry name" value="SENSOR PROTEIN ZRAS"/>
    <property type="match status" value="1"/>
</dbReference>
<dbReference type="EMBL" id="CP146609">
    <property type="protein sequence ID" value="WWX24017.1"/>
    <property type="molecule type" value="Genomic_DNA"/>
</dbReference>
<dbReference type="PRINTS" id="PR00344">
    <property type="entry name" value="BCTRLSENSOR"/>
</dbReference>
<dbReference type="Gene3D" id="3.30.565.10">
    <property type="entry name" value="Histidine kinase-like ATPase, C-terminal domain"/>
    <property type="match status" value="1"/>
</dbReference>
<evidence type="ECO:0000256" key="11">
    <source>
        <dbReference type="ARBA" id="ARBA00022833"/>
    </source>
</evidence>
<evidence type="ECO:0000256" key="1">
    <source>
        <dbReference type="ARBA" id="ARBA00000085"/>
    </source>
</evidence>
<dbReference type="Gene3D" id="3.30.450.20">
    <property type="entry name" value="PAS domain"/>
    <property type="match status" value="2"/>
</dbReference>
<dbReference type="EC" id="2.7.13.3" evidence="3"/>